<keyword evidence="2" id="KW-0472">Membrane</keyword>
<evidence type="ECO:0000313" key="4">
    <source>
        <dbReference type="Proteomes" id="UP000231450"/>
    </source>
</evidence>
<dbReference type="EMBL" id="PFDW01000074">
    <property type="protein sequence ID" value="PJE57886.1"/>
    <property type="molecule type" value="Genomic_DNA"/>
</dbReference>
<dbReference type="Proteomes" id="UP000231450">
    <property type="component" value="Unassembled WGS sequence"/>
</dbReference>
<comment type="caution">
    <text evidence="3">The sequence shown here is derived from an EMBL/GenBank/DDBJ whole genome shotgun (WGS) entry which is preliminary data.</text>
</comment>
<feature type="region of interest" description="Disordered" evidence="1">
    <location>
        <begin position="13"/>
        <end position="35"/>
    </location>
</feature>
<reference evidence="4" key="1">
    <citation type="submission" date="2017-09" db="EMBL/GenBank/DDBJ databases">
        <title>Depth-based differentiation of microbial function through sediment-hosted aquifers and enrichment of novel symbionts in the deep terrestrial subsurface.</title>
        <authorList>
            <person name="Probst A.J."/>
            <person name="Ladd B."/>
            <person name="Jarett J.K."/>
            <person name="Geller-Mcgrath D.E."/>
            <person name="Sieber C.M.K."/>
            <person name="Emerson J.B."/>
            <person name="Anantharaman K."/>
            <person name="Thomas B.C."/>
            <person name="Malmstrom R."/>
            <person name="Stieglmeier M."/>
            <person name="Klingl A."/>
            <person name="Woyke T."/>
            <person name="Ryan C.M."/>
            <person name="Banfield J.F."/>
        </authorList>
    </citation>
    <scope>NUCLEOTIDE SEQUENCE [LARGE SCALE GENOMIC DNA]</scope>
</reference>
<keyword evidence="2" id="KW-1133">Transmembrane helix</keyword>
<evidence type="ECO:0000256" key="1">
    <source>
        <dbReference type="SAM" id="MobiDB-lite"/>
    </source>
</evidence>
<evidence type="ECO:0008006" key="5">
    <source>
        <dbReference type="Google" id="ProtNLM"/>
    </source>
</evidence>
<evidence type="ECO:0000256" key="2">
    <source>
        <dbReference type="SAM" id="Phobius"/>
    </source>
</evidence>
<feature type="transmembrane region" description="Helical" evidence="2">
    <location>
        <begin position="63"/>
        <end position="82"/>
    </location>
</feature>
<gene>
    <name evidence="3" type="ORF">COU81_03780</name>
</gene>
<organism evidence="3 4">
    <name type="scientific">Candidatus Portnoybacteria bacterium CG10_big_fil_rev_8_21_14_0_10_36_7</name>
    <dbReference type="NCBI Taxonomy" id="1974812"/>
    <lineage>
        <taxon>Bacteria</taxon>
        <taxon>Candidatus Portnoyibacteriota</taxon>
    </lineage>
</organism>
<proteinExistence type="predicted"/>
<evidence type="ECO:0000313" key="3">
    <source>
        <dbReference type="EMBL" id="PJE57886.1"/>
    </source>
</evidence>
<dbReference type="AlphaFoldDB" id="A0A2M8KDA0"/>
<protein>
    <recommendedName>
        <fullName evidence="5">DUF11 domain-containing protein</fullName>
    </recommendedName>
</protein>
<keyword evidence="2" id="KW-0812">Transmembrane</keyword>
<dbReference type="Gene3D" id="2.60.40.1170">
    <property type="entry name" value="Mu homology domain, subdomain B"/>
    <property type="match status" value="1"/>
</dbReference>
<name>A0A2M8KDA0_9BACT</name>
<sequence>MVDIDELKKRLYQSGEKFSDRPKQTSWQPGRPMDPVKENGVSEYWQRPVAQTPNPLKSRYIKIALISLGTLVVVGGIFWFFWSKNFDKSEVMLTLESPDRVVAGENINFLVKYQNNTNNALDNVKVVFIYPDNSLPEVGTDLVVKKTIGVVESKQSGEIIFKGKILGQKDSTKESRVTINYQPRGIQSFFENNASAQSMIIAVPVIMNFDLPEKLVSDQELNITLRYNNTSAVSFFGLFLKIDYPAGFKFGSAYPDPFQENNQWEIFELGAREEGKILISGTITGQSNDSEVFNAQIGFKNDDNFTTLAEVLGSGLISDSPLSITQSVEGAESNLVNPKDRLYYKITYQNTASVPIISANITVEIQSSALDLKSIDSDTGNFDSNTNKLFWNTSNKKDLAVLQPGQTGEVEFNVSVKDKMPVNNFSDKNFAIKTIAKIDSPNVPLSLIGTQINGESELEIKVRTEAVLSVRGYFNDSIISNSGPLPTKVGQTTTFTLYWSILNTSNNLTDVEVSADLPSYVRWQNKISPADVNLKYDSSTGKLTWKISRVVAGTGDIAPAKTVIFQVAFTPSINQVDRSPELIGRSTLVAIDSFTNEKVTAITEALRLENLFDIVNSDQKVVGN</sequence>
<accession>A0A2M8KDA0</accession>